<comment type="similarity">
    <text evidence="2">Belongs to the UPF0014 family.</text>
</comment>
<dbReference type="EMBL" id="KN822943">
    <property type="protein sequence ID" value="KIO34424.1"/>
    <property type="molecule type" value="Genomic_DNA"/>
</dbReference>
<keyword evidence="3 6" id="KW-0812">Transmembrane</keyword>
<sequence>MDPSGERPADLSWLSVAIGFGFIVFSVLLSAVVGLAKDIPASLIVAALRCIGQLSLLTLILKPVFGGGPWAVAGIALLLNVTGTFEADTLRLPLHGGLDNPSLRLGKPSRNESRTVLEARSIQSRPIVGTPGPVGSAVPQIGAARICKTWEDGPQSEDYVALRLSLEVGVPVLGMLCGNTISSIVVASSFVLREIQENRDKVETYLVFGATRFEACKPIATEAIRVALLPTINQMAVIGLISIPGTMTGTILGGSSLEQAAKLQMIMMFLITSCATLSAIAAVIITLMIVVDPECRLRLDKVDNEKALIWKARDQLARGIVGWVRASFGNVVRRRGASDLDKNGEREPLLG</sequence>
<protein>
    <submittedName>
        <fullName evidence="7">Uncharacterized protein</fullName>
    </submittedName>
</protein>
<evidence type="ECO:0000313" key="7">
    <source>
        <dbReference type="EMBL" id="KIO34424.1"/>
    </source>
</evidence>
<reference evidence="7 8" key="1">
    <citation type="submission" date="2014-04" db="EMBL/GenBank/DDBJ databases">
        <authorList>
            <consortium name="DOE Joint Genome Institute"/>
            <person name="Kuo A."/>
            <person name="Girlanda M."/>
            <person name="Perotto S."/>
            <person name="Kohler A."/>
            <person name="Nagy L.G."/>
            <person name="Floudas D."/>
            <person name="Copeland A."/>
            <person name="Barry K.W."/>
            <person name="Cichocki N."/>
            <person name="Veneault-Fourrey C."/>
            <person name="LaButti K."/>
            <person name="Lindquist E.A."/>
            <person name="Lipzen A."/>
            <person name="Lundell T."/>
            <person name="Morin E."/>
            <person name="Murat C."/>
            <person name="Sun H."/>
            <person name="Tunlid A."/>
            <person name="Henrissat B."/>
            <person name="Grigoriev I.V."/>
            <person name="Hibbett D.S."/>
            <person name="Martin F."/>
            <person name="Nordberg H.P."/>
            <person name="Cantor M.N."/>
            <person name="Hua S.X."/>
        </authorList>
    </citation>
    <scope>NUCLEOTIDE SEQUENCE [LARGE SCALE GENOMIC DNA]</scope>
    <source>
        <strain evidence="7 8">MUT 4182</strain>
    </source>
</reference>
<dbReference type="PANTHER" id="PTHR30028:SF0">
    <property type="entry name" value="PROTEIN ALUMINUM SENSITIVE 3"/>
    <property type="match status" value="1"/>
</dbReference>
<evidence type="ECO:0000256" key="2">
    <source>
        <dbReference type="ARBA" id="ARBA00005268"/>
    </source>
</evidence>
<dbReference type="GO" id="GO:0005886">
    <property type="term" value="C:plasma membrane"/>
    <property type="evidence" value="ECO:0007669"/>
    <property type="project" value="TreeGrafter"/>
</dbReference>
<name>A0A0C3QYP9_9AGAM</name>
<dbReference type="HOGENOM" id="CLU_076147_0_0_1"/>
<evidence type="ECO:0000256" key="5">
    <source>
        <dbReference type="ARBA" id="ARBA00023136"/>
    </source>
</evidence>
<gene>
    <name evidence="7" type="ORF">M407DRAFT_3520</name>
</gene>
<reference evidence="8" key="2">
    <citation type="submission" date="2015-01" db="EMBL/GenBank/DDBJ databases">
        <title>Evolutionary Origins and Diversification of the Mycorrhizal Mutualists.</title>
        <authorList>
            <consortium name="DOE Joint Genome Institute"/>
            <consortium name="Mycorrhizal Genomics Consortium"/>
            <person name="Kohler A."/>
            <person name="Kuo A."/>
            <person name="Nagy L.G."/>
            <person name="Floudas D."/>
            <person name="Copeland A."/>
            <person name="Barry K.W."/>
            <person name="Cichocki N."/>
            <person name="Veneault-Fourrey C."/>
            <person name="LaButti K."/>
            <person name="Lindquist E.A."/>
            <person name="Lipzen A."/>
            <person name="Lundell T."/>
            <person name="Morin E."/>
            <person name="Murat C."/>
            <person name="Riley R."/>
            <person name="Ohm R."/>
            <person name="Sun H."/>
            <person name="Tunlid A."/>
            <person name="Henrissat B."/>
            <person name="Grigoriev I.V."/>
            <person name="Hibbett D.S."/>
            <person name="Martin F."/>
        </authorList>
    </citation>
    <scope>NUCLEOTIDE SEQUENCE [LARGE SCALE GENOMIC DNA]</scope>
    <source>
        <strain evidence="8">MUT 4182</strain>
    </source>
</reference>
<feature type="transmembrane region" description="Helical" evidence="6">
    <location>
        <begin position="266"/>
        <end position="291"/>
    </location>
</feature>
<evidence type="ECO:0000313" key="8">
    <source>
        <dbReference type="Proteomes" id="UP000054248"/>
    </source>
</evidence>
<dbReference type="Proteomes" id="UP000054248">
    <property type="component" value="Unassembled WGS sequence"/>
</dbReference>
<organism evidence="7 8">
    <name type="scientific">Tulasnella calospora MUT 4182</name>
    <dbReference type="NCBI Taxonomy" id="1051891"/>
    <lineage>
        <taxon>Eukaryota</taxon>
        <taxon>Fungi</taxon>
        <taxon>Dikarya</taxon>
        <taxon>Basidiomycota</taxon>
        <taxon>Agaricomycotina</taxon>
        <taxon>Agaricomycetes</taxon>
        <taxon>Cantharellales</taxon>
        <taxon>Tulasnellaceae</taxon>
        <taxon>Tulasnella</taxon>
    </lineage>
</organism>
<accession>A0A0C3QYP9</accession>
<dbReference type="Pfam" id="PF03649">
    <property type="entry name" value="UPF0014"/>
    <property type="match status" value="2"/>
</dbReference>
<dbReference type="PANTHER" id="PTHR30028">
    <property type="entry name" value="UPF0014 INNER MEMBRANE PROTEIN YBBM-RELATED"/>
    <property type="match status" value="1"/>
</dbReference>
<evidence type="ECO:0000256" key="6">
    <source>
        <dbReference type="SAM" id="Phobius"/>
    </source>
</evidence>
<dbReference type="InterPro" id="IPR005226">
    <property type="entry name" value="UPF0014_fam"/>
</dbReference>
<feature type="transmembrane region" description="Helical" evidence="6">
    <location>
        <begin position="12"/>
        <end position="36"/>
    </location>
</feature>
<feature type="transmembrane region" description="Helical" evidence="6">
    <location>
        <begin position="235"/>
        <end position="254"/>
    </location>
</feature>
<dbReference type="OrthoDB" id="432685at2759"/>
<evidence type="ECO:0000256" key="1">
    <source>
        <dbReference type="ARBA" id="ARBA00004141"/>
    </source>
</evidence>
<keyword evidence="4 6" id="KW-1133">Transmembrane helix</keyword>
<evidence type="ECO:0000256" key="3">
    <source>
        <dbReference type="ARBA" id="ARBA00022692"/>
    </source>
</evidence>
<evidence type="ECO:0000256" key="4">
    <source>
        <dbReference type="ARBA" id="ARBA00022989"/>
    </source>
</evidence>
<keyword evidence="5 6" id="KW-0472">Membrane</keyword>
<comment type="subcellular location">
    <subcellularLocation>
        <location evidence="1">Membrane</location>
        <topology evidence="1">Multi-pass membrane protein</topology>
    </subcellularLocation>
</comment>
<proteinExistence type="inferred from homology"/>
<dbReference type="AlphaFoldDB" id="A0A0C3QYP9"/>
<feature type="transmembrane region" description="Helical" evidence="6">
    <location>
        <begin position="67"/>
        <end position="85"/>
    </location>
</feature>
<keyword evidence="8" id="KW-1185">Reference proteome</keyword>